<dbReference type="InterPro" id="IPR036890">
    <property type="entry name" value="HATPase_C_sf"/>
</dbReference>
<dbReference type="CDD" id="cd16936">
    <property type="entry name" value="HATPase_RsbW-like"/>
    <property type="match status" value="1"/>
</dbReference>
<keyword evidence="4" id="KW-1185">Reference proteome</keyword>
<keyword evidence="3" id="KW-0418">Kinase</keyword>
<dbReference type="InterPro" id="IPR003594">
    <property type="entry name" value="HATPase_dom"/>
</dbReference>
<dbReference type="InterPro" id="IPR050267">
    <property type="entry name" value="Anti-sigma-factor_SerPK"/>
</dbReference>
<sequence length="222" mass="23829">MLVHQDILALRFPADAHEVVSVRHRLRDWLRSGGLSEDEANDLVLAVSEAVNNSVEHAFPGSARGTVEVRARVDPDGSVEVDVTDDGQWRVPPPALTMRGRGLLLMRESVDEVEIRRSASGTTVRLRRGRSPVVPAARASSECDVQVHETSSGVVAVVRGNVPREAGPFLRRTLIAAARGGTVPLTIDLSGLGDERSGVEQALRAVADALRSAGNRLTVRTV</sequence>
<keyword evidence="3" id="KW-0808">Transferase</keyword>
<evidence type="ECO:0000313" key="3">
    <source>
        <dbReference type="EMBL" id="SDP72310.1"/>
    </source>
</evidence>
<reference evidence="4" key="1">
    <citation type="submission" date="2016-10" db="EMBL/GenBank/DDBJ databases">
        <authorList>
            <person name="Varghese N."/>
            <person name="Submissions S."/>
        </authorList>
    </citation>
    <scope>NUCLEOTIDE SEQUENCE [LARGE SCALE GENOMIC DNA]</scope>
    <source>
        <strain evidence="4">CGMCC 4.6609</strain>
    </source>
</reference>
<dbReference type="AlphaFoldDB" id="A0A1H0V1H0"/>
<dbReference type="STRING" id="641025.SAMN05421507_11398"/>
<dbReference type="Pfam" id="PF13581">
    <property type="entry name" value="HATPase_c_2"/>
    <property type="match status" value="1"/>
</dbReference>
<accession>A0A1H0V1H0</accession>
<evidence type="ECO:0000259" key="2">
    <source>
        <dbReference type="Pfam" id="PF13581"/>
    </source>
</evidence>
<feature type="domain" description="Histidine kinase/HSP90-like ATPase" evidence="2">
    <location>
        <begin position="12"/>
        <end position="127"/>
    </location>
</feature>
<dbReference type="SUPFAM" id="SSF55874">
    <property type="entry name" value="ATPase domain of HSP90 chaperone/DNA topoisomerase II/histidine kinase"/>
    <property type="match status" value="1"/>
</dbReference>
<evidence type="ECO:0000256" key="1">
    <source>
        <dbReference type="ARBA" id="ARBA00022527"/>
    </source>
</evidence>
<dbReference type="PANTHER" id="PTHR35526">
    <property type="entry name" value="ANTI-SIGMA-F FACTOR RSBW-RELATED"/>
    <property type="match status" value="1"/>
</dbReference>
<dbReference type="GO" id="GO:0004674">
    <property type="term" value="F:protein serine/threonine kinase activity"/>
    <property type="evidence" value="ECO:0007669"/>
    <property type="project" value="UniProtKB-KW"/>
</dbReference>
<gene>
    <name evidence="3" type="ORF">SAMN05421507_11398</name>
</gene>
<organism evidence="3 4">
    <name type="scientific">Lentzea jiangxiensis</name>
    <dbReference type="NCBI Taxonomy" id="641025"/>
    <lineage>
        <taxon>Bacteria</taxon>
        <taxon>Bacillati</taxon>
        <taxon>Actinomycetota</taxon>
        <taxon>Actinomycetes</taxon>
        <taxon>Pseudonocardiales</taxon>
        <taxon>Pseudonocardiaceae</taxon>
        <taxon>Lentzea</taxon>
    </lineage>
</organism>
<protein>
    <submittedName>
        <fullName evidence="3">Anti-sigma regulatory factor (Ser/Thr protein kinase)</fullName>
    </submittedName>
</protein>
<proteinExistence type="predicted"/>
<dbReference type="Gene3D" id="3.30.565.10">
    <property type="entry name" value="Histidine kinase-like ATPase, C-terminal domain"/>
    <property type="match status" value="1"/>
</dbReference>
<name>A0A1H0V1H0_9PSEU</name>
<evidence type="ECO:0000313" key="4">
    <source>
        <dbReference type="Proteomes" id="UP000199691"/>
    </source>
</evidence>
<keyword evidence="1" id="KW-0723">Serine/threonine-protein kinase</keyword>
<dbReference type="PANTHER" id="PTHR35526:SF3">
    <property type="entry name" value="ANTI-SIGMA-F FACTOR RSBW"/>
    <property type="match status" value="1"/>
</dbReference>
<dbReference type="EMBL" id="FNIX01000013">
    <property type="protein sequence ID" value="SDP72310.1"/>
    <property type="molecule type" value="Genomic_DNA"/>
</dbReference>
<dbReference type="Proteomes" id="UP000199691">
    <property type="component" value="Unassembled WGS sequence"/>
</dbReference>